<sequence length="104" mass="11943">MAQSVSDLRIPLYYAEMLFVAFSSVVDQMDADDRAVKNLRTVLKAYEQTRTRWLRKKGVPVKLIRSCTQAAAEALVDWLDEKAAKEEASEKDFELWAQELQSDD</sequence>
<organism evidence="1 2">
    <name type="scientific">Mycobacterium phage Kumao</name>
    <dbReference type="NCBI Taxonomy" id="2041344"/>
    <lineage>
        <taxon>Viruses</taxon>
        <taxon>Duplodnaviria</taxon>
        <taxon>Heunggongvirae</taxon>
        <taxon>Uroviricota</taxon>
        <taxon>Caudoviricetes</taxon>
        <taxon>Vilmaviridae</taxon>
        <taxon>Kumaovirus</taxon>
        <taxon>Kumaovirus kumao</taxon>
    </lineage>
</organism>
<evidence type="ECO:0000313" key="1">
    <source>
        <dbReference type="EMBL" id="ATN94015.1"/>
    </source>
</evidence>
<dbReference type="GeneID" id="63210155"/>
<dbReference type="Proteomes" id="UP000229090">
    <property type="component" value="Segment"/>
</dbReference>
<dbReference type="KEGG" id="vg:63210155"/>
<reference evidence="2" key="1">
    <citation type="submission" date="2017-09" db="EMBL/GenBank/DDBJ databases">
        <authorList>
            <person name="Ehlers B."/>
            <person name="Leendertz F.H."/>
        </authorList>
    </citation>
    <scope>NUCLEOTIDE SEQUENCE [LARGE SCALE GENOMIC DNA]</scope>
</reference>
<protein>
    <submittedName>
        <fullName evidence="1">Uncharacterized protein</fullName>
    </submittedName>
</protein>
<evidence type="ECO:0000313" key="2">
    <source>
        <dbReference type="Proteomes" id="UP000229090"/>
    </source>
</evidence>
<name>A0A2D1GPW7_9CAUD</name>
<keyword evidence="2" id="KW-1185">Reference proteome</keyword>
<dbReference type="EMBL" id="MG009575">
    <property type="protein sequence ID" value="ATN94015.1"/>
    <property type="molecule type" value="Genomic_DNA"/>
</dbReference>
<gene>
    <name evidence="1" type="primary">52</name>
    <name evidence="1" type="ORF">SEA_KUMAO_52</name>
</gene>
<accession>A0A2D1GPW7</accession>
<proteinExistence type="predicted"/>
<dbReference type="RefSeq" id="YP_010013542.1">
    <property type="nucleotide sequence ID" value="NC_053512.1"/>
</dbReference>